<proteinExistence type="predicted"/>
<reference evidence="1 2" key="1">
    <citation type="journal article" date="2016" name="Proc. Natl. Acad. Sci. U.S.A.">
        <title>Lipid metabolic changes in an early divergent fungus govern the establishment of a mutualistic symbiosis with endobacteria.</title>
        <authorList>
            <person name="Lastovetsky O.A."/>
            <person name="Gaspar M.L."/>
            <person name="Mondo S.J."/>
            <person name="LaButti K.M."/>
            <person name="Sandor L."/>
            <person name="Grigoriev I.V."/>
            <person name="Henry S.A."/>
            <person name="Pawlowska T.E."/>
        </authorList>
    </citation>
    <scope>NUCLEOTIDE SEQUENCE [LARGE SCALE GENOMIC DNA]</scope>
    <source>
        <strain evidence="1 2">ATCC 11559</strain>
    </source>
</reference>
<evidence type="ECO:0000313" key="2">
    <source>
        <dbReference type="Proteomes" id="UP000242381"/>
    </source>
</evidence>
<evidence type="ECO:0000313" key="1">
    <source>
        <dbReference type="EMBL" id="ORE12342.1"/>
    </source>
</evidence>
<dbReference type="EMBL" id="KV921699">
    <property type="protein sequence ID" value="ORE12342.1"/>
    <property type="molecule type" value="Genomic_DNA"/>
</dbReference>
<name>A0A1X0RJY0_RHIZD</name>
<dbReference type="Proteomes" id="UP000242381">
    <property type="component" value="Unassembled WGS sequence"/>
</dbReference>
<protein>
    <submittedName>
        <fullName evidence="1">Uncharacterized protein</fullName>
    </submittedName>
</protein>
<gene>
    <name evidence="1" type="ORF">BCV71DRAFT_240214</name>
</gene>
<accession>A0A1X0RJY0</accession>
<organism evidence="1 2">
    <name type="scientific">Rhizopus microsporus</name>
    <dbReference type="NCBI Taxonomy" id="58291"/>
    <lineage>
        <taxon>Eukaryota</taxon>
        <taxon>Fungi</taxon>
        <taxon>Fungi incertae sedis</taxon>
        <taxon>Mucoromycota</taxon>
        <taxon>Mucoromycotina</taxon>
        <taxon>Mucoromycetes</taxon>
        <taxon>Mucorales</taxon>
        <taxon>Mucorineae</taxon>
        <taxon>Rhizopodaceae</taxon>
        <taxon>Rhizopus</taxon>
    </lineage>
</organism>
<dbReference type="AlphaFoldDB" id="A0A1X0RJY0"/>
<sequence>LVEGVSESALVLSAVSLPLIVSVFPRLSLFNDAVLKNLKNEFPQSKSSKRKDDIETKKKKPFQKDTTSYQIIKFVQAVMNVLDKHSLQKKFIVSHLNYNELLQSSHFKNQNRNHQNINLRFIRVLLSLNGVALTMYSKSNISNVATNIARRRLML</sequence>
<feature type="non-terminal residue" evidence="1">
    <location>
        <position position="1"/>
    </location>
</feature>